<feature type="signal peptide" evidence="1">
    <location>
        <begin position="1"/>
        <end position="20"/>
    </location>
</feature>
<organism evidence="3 4">
    <name type="scientific">Croceimicrobium hydrocarbonivorans</name>
    <dbReference type="NCBI Taxonomy" id="2761580"/>
    <lineage>
        <taxon>Bacteria</taxon>
        <taxon>Pseudomonadati</taxon>
        <taxon>Bacteroidota</taxon>
        <taxon>Flavobacteriia</taxon>
        <taxon>Flavobacteriales</taxon>
        <taxon>Owenweeksiaceae</taxon>
        <taxon>Croceimicrobium</taxon>
    </lineage>
</organism>
<evidence type="ECO:0000313" key="4">
    <source>
        <dbReference type="Proteomes" id="UP000516305"/>
    </source>
</evidence>
<proteinExistence type="predicted"/>
<evidence type="ECO:0000313" key="3">
    <source>
        <dbReference type="EMBL" id="QNR23707.1"/>
    </source>
</evidence>
<dbReference type="PROSITE" id="PS51257">
    <property type="entry name" value="PROKAR_LIPOPROTEIN"/>
    <property type="match status" value="1"/>
</dbReference>
<dbReference type="EMBL" id="CP060139">
    <property type="protein sequence ID" value="QNR23707.1"/>
    <property type="molecule type" value="Genomic_DNA"/>
</dbReference>
<name>A0A7H0VDA9_9FLAO</name>
<dbReference type="AlphaFoldDB" id="A0A7H0VDA9"/>
<reference evidence="3 4" key="1">
    <citation type="submission" date="2020-08" db="EMBL/GenBank/DDBJ databases">
        <title>Croceimicrobium hydrocarbonivorans gen. nov., sp. nov., a novel marine bacterium isolated from a bacterial consortium that degrades polyethylene terephthalate.</title>
        <authorList>
            <person name="Liu R."/>
        </authorList>
    </citation>
    <scope>NUCLEOTIDE SEQUENCE [LARGE SCALE GENOMIC DNA]</scope>
    <source>
        <strain evidence="3 4">A20-9</strain>
    </source>
</reference>
<dbReference type="RefSeq" id="WP_210758242.1">
    <property type="nucleotide sequence ID" value="NZ_CP060139.1"/>
</dbReference>
<gene>
    <name evidence="3" type="ORF">H4K34_15205</name>
</gene>
<protein>
    <submittedName>
        <fullName evidence="3">DUF2202 domain-containing protein</fullName>
    </submittedName>
</protein>
<dbReference type="Proteomes" id="UP000516305">
    <property type="component" value="Chromosome"/>
</dbReference>
<evidence type="ECO:0000259" key="2">
    <source>
        <dbReference type="Pfam" id="PF09968"/>
    </source>
</evidence>
<feature type="domain" description="DUF2202" evidence="2">
    <location>
        <begin position="43"/>
        <end position="198"/>
    </location>
</feature>
<evidence type="ECO:0000256" key="1">
    <source>
        <dbReference type="SAM" id="SignalP"/>
    </source>
</evidence>
<feature type="chain" id="PRO_5028886099" evidence="1">
    <location>
        <begin position="21"/>
        <end position="206"/>
    </location>
</feature>
<accession>A0A7H0VDA9</accession>
<dbReference type="InterPro" id="IPR012347">
    <property type="entry name" value="Ferritin-like"/>
</dbReference>
<dbReference type="InterPro" id="IPR019243">
    <property type="entry name" value="DUF2202"/>
</dbReference>
<sequence>MLRLKIGALMIVFLLLGACTKEDTLTKQNTNTTDPTITESESSLLFMLEEEKLARDTYMYLDSLYGYLQIFKNIASSEQKHMDFVANLLDSRSASYQILNPGQFADTSLQALYNNFRIKGQLGLADGLHIGATIEDLDIYDLQNFIEDSQDADLIDLYQTLICGSGNHMRAFVSNMEQQGLSYQAQFLSQTEVDSILAGSHTHCGP</sequence>
<keyword evidence="4" id="KW-1185">Reference proteome</keyword>
<dbReference type="Gene3D" id="1.20.1260.10">
    <property type="match status" value="1"/>
</dbReference>
<dbReference type="Pfam" id="PF09968">
    <property type="entry name" value="DUF2202"/>
    <property type="match status" value="1"/>
</dbReference>
<dbReference type="InterPro" id="IPR009078">
    <property type="entry name" value="Ferritin-like_SF"/>
</dbReference>
<dbReference type="CDD" id="cd01048">
    <property type="entry name" value="Ferritin_like_AB2"/>
    <property type="match status" value="1"/>
</dbReference>
<dbReference type="SUPFAM" id="SSF47240">
    <property type="entry name" value="Ferritin-like"/>
    <property type="match status" value="1"/>
</dbReference>
<keyword evidence="1" id="KW-0732">Signal</keyword>
<dbReference type="KEGG" id="chyd:H4K34_15205"/>